<evidence type="ECO:0000256" key="7">
    <source>
        <dbReference type="ARBA" id="ARBA00023136"/>
    </source>
</evidence>
<dbReference type="PROSITE" id="PS50893">
    <property type="entry name" value="ABC_TRANSPORTER_2"/>
    <property type="match status" value="2"/>
</dbReference>
<keyword evidence="7" id="KW-0472">Membrane</keyword>
<organism evidence="9 11">
    <name type="scientific">Orrella dioscoreae</name>
    <dbReference type="NCBI Taxonomy" id="1851544"/>
    <lineage>
        <taxon>Bacteria</taxon>
        <taxon>Pseudomonadati</taxon>
        <taxon>Pseudomonadota</taxon>
        <taxon>Betaproteobacteria</taxon>
        <taxon>Burkholderiales</taxon>
        <taxon>Alcaligenaceae</taxon>
        <taxon>Orrella</taxon>
    </lineage>
</organism>
<dbReference type="GO" id="GO:0016887">
    <property type="term" value="F:ATP hydrolysis activity"/>
    <property type="evidence" value="ECO:0007669"/>
    <property type="project" value="InterPro"/>
</dbReference>
<dbReference type="InterPro" id="IPR013563">
    <property type="entry name" value="Oligopep_ABC_C"/>
</dbReference>
<dbReference type="PANTHER" id="PTHR43297:SF2">
    <property type="entry name" value="DIPEPTIDE TRANSPORT ATP-BINDING PROTEIN DPPD"/>
    <property type="match status" value="1"/>
</dbReference>
<evidence type="ECO:0000256" key="2">
    <source>
        <dbReference type="ARBA" id="ARBA00005417"/>
    </source>
</evidence>
<dbReference type="SMART" id="SM00382">
    <property type="entry name" value="AAA"/>
    <property type="match status" value="2"/>
</dbReference>
<keyword evidence="5" id="KW-0547">Nucleotide-binding</keyword>
<dbReference type="NCBIfam" id="NF007739">
    <property type="entry name" value="PRK10419.1"/>
    <property type="match status" value="2"/>
</dbReference>
<dbReference type="Pfam" id="PF08352">
    <property type="entry name" value="oligo_HPY"/>
    <property type="match status" value="2"/>
</dbReference>
<dbReference type="EMBL" id="FLRC01000053">
    <property type="protein sequence ID" value="SBT27378.1"/>
    <property type="molecule type" value="Genomic_DNA"/>
</dbReference>
<proteinExistence type="inferred from homology"/>
<evidence type="ECO:0000313" key="11">
    <source>
        <dbReference type="Proteomes" id="UP000078558"/>
    </source>
</evidence>
<dbReference type="PANTHER" id="PTHR43297">
    <property type="entry name" value="OLIGOPEPTIDE TRANSPORT ATP-BINDING PROTEIN APPD"/>
    <property type="match status" value="1"/>
</dbReference>
<feature type="domain" description="ABC transporter" evidence="8">
    <location>
        <begin position="5"/>
        <end position="257"/>
    </location>
</feature>
<reference evidence="9 11" key="1">
    <citation type="submission" date="2016-06" db="EMBL/GenBank/DDBJ databases">
        <authorList>
            <person name="Kjaerup R.B."/>
            <person name="Dalgaard T.S."/>
            <person name="Juul-Madsen H.R."/>
        </authorList>
    </citation>
    <scope>NUCLEOTIDE SEQUENCE [LARGE SCALE GENOMIC DNA]</scope>
    <source>
        <strain evidence="9">Orrdi1</strain>
    </source>
</reference>
<evidence type="ECO:0000259" key="8">
    <source>
        <dbReference type="PROSITE" id="PS50893"/>
    </source>
</evidence>
<evidence type="ECO:0000256" key="5">
    <source>
        <dbReference type="ARBA" id="ARBA00022741"/>
    </source>
</evidence>
<dbReference type="GO" id="GO:0005524">
    <property type="term" value="F:ATP binding"/>
    <property type="evidence" value="ECO:0007669"/>
    <property type="project" value="UniProtKB-KW"/>
</dbReference>
<dbReference type="InterPro" id="IPR003439">
    <property type="entry name" value="ABC_transporter-like_ATP-bd"/>
</dbReference>
<dbReference type="GO" id="GO:0005886">
    <property type="term" value="C:plasma membrane"/>
    <property type="evidence" value="ECO:0007669"/>
    <property type="project" value="UniProtKB-SubCell"/>
</dbReference>
<dbReference type="KEGG" id="odi:ODI_R2459"/>
<keyword evidence="6 9" id="KW-0067">ATP-binding</keyword>
<reference evidence="10 11" key="2">
    <citation type="submission" date="2017-08" db="EMBL/GenBank/DDBJ databases">
        <authorList>
            <person name="de Groot N.N."/>
        </authorList>
    </citation>
    <scope>NUCLEOTIDE SEQUENCE [LARGE SCALE GENOMIC DNA]</scope>
    <source>
        <strain evidence="10">Orrdi1</strain>
    </source>
</reference>
<evidence type="ECO:0000256" key="1">
    <source>
        <dbReference type="ARBA" id="ARBA00004417"/>
    </source>
</evidence>
<dbReference type="GO" id="GO:0015833">
    <property type="term" value="P:peptide transport"/>
    <property type="evidence" value="ECO:0007669"/>
    <property type="project" value="InterPro"/>
</dbReference>
<comment type="subcellular location">
    <subcellularLocation>
        <location evidence="1">Cell inner membrane</location>
        <topology evidence="1">Peripheral membrane protein</topology>
    </subcellularLocation>
</comment>
<accession>A0A1C3K7H9</accession>
<dbReference type="SUPFAM" id="SSF52540">
    <property type="entry name" value="P-loop containing nucleoside triphosphate hydrolases"/>
    <property type="match status" value="2"/>
</dbReference>
<dbReference type="Proteomes" id="UP000078558">
    <property type="component" value="Chromosome I"/>
</dbReference>
<comment type="similarity">
    <text evidence="2">Belongs to the ABC transporter superfamily.</text>
</comment>
<evidence type="ECO:0000256" key="3">
    <source>
        <dbReference type="ARBA" id="ARBA00022448"/>
    </source>
</evidence>
<dbReference type="InterPro" id="IPR027417">
    <property type="entry name" value="P-loop_NTPase"/>
</dbReference>
<keyword evidence="11" id="KW-1185">Reference proteome</keyword>
<keyword evidence="3" id="KW-0813">Transport</keyword>
<dbReference type="OrthoDB" id="9802772at2"/>
<evidence type="ECO:0000313" key="10">
    <source>
        <dbReference type="EMBL" id="SOE50025.1"/>
    </source>
</evidence>
<dbReference type="CDD" id="cd03257">
    <property type="entry name" value="ABC_NikE_OppD_transporters"/>
    <property type="match status" value="2"/>
</dbReference>
<dbReference type="Pfam" id="PF00005">
    <property type="entry name" value="ABC_tran"/>
    <property type="match status" value="2"/>
</dbReference>
<dbReference type="Gene3D" id="3.40.50.300">
    <property type="entry name" value="P-loop containing nucleotide triphosphate hydrolases"/>
    <property type="match status" value="2"/>
</dbReference>
<evidence type="ECO:0000256" key="4">
    <source>
        <dbReference type="ARBA" id="ARBA00022475"/>
    </source>
</evidence>
<dbReference type="PROSITE" id="PS00211">
    <property type="entry name" value="ABC_TRANSPORTER_1"/>
    <property type="match status" value="2"/>
</dbReference>
<dbReference type="InterPro" id="IPR017871">
    <property type="entry name" value="ABC_transporter-like_CS"/>
</dbReference>
<sequence>MTALLAVNGLCIQTLAGAPLVRDISLSIARGEIVCVVGESGSGKSLTAQALMGLLPAESLRLAAGSIRHHGRELAGLDNRQWQAVRGRALGMVFQEPMSALNPVLRVGDQVEEALRLPGPQGVRLDARARRARVLALFDDVGLPDPAALATAYPFQLSGGQRQRVMIAMALARAPDILIADEPTTALDVTTQARILALIRALRDSRGIGVLFITHDFGVVADIADSIVVMRHGEIVESGPAQAILARPAHAYTRSLIAALPRPAERPVRPPGGRTVAQAIGLRKRYGGQAGRSVLALDDVSLAIHPGESLGVVGESGSGKSTLGRVLVGLTPADAGTLHLDGTPLPWTPQAWRGHRRAVQMVFQDPYASLNPRHRVRDAIAQGPVAQGVPAAQARAEASAWLEQVGLDARHGSRYPHEFSGGQRQRIAIARALALRPRLLVADEPVSALDVSTQAQILRLLEDLKSRHGLALLFITHDLRVAARLCERIAVMQSGRIVEQGDASTLLRHPAHAYTRELLRAIPGRAWMDTLDKRVAA</sequence>
<evidence type="ECO:0000256" key="6">
    <source>
        <dbReference type="ARBA" id="ARBA00022840"/>
    </source>
</evidence>
<dbReference type="RefSeq" id="WP_067758828.1">
    <property type="nucleotide sequence ID" value="NZ_LT907988.1"/>
</dbReference>
<feature type="domain" description="ABC transporter" evidence="8">
    <location>
        <begin position="277"/>
        <end position="519"/>
    </location>
</feature>
<protein>
    <submittedName>
        <fullName evidence="9">Oligopeptide transport ATP-binding protein OppF (TC 3.A.1.5.1)</fullName>
    </submittedName>
</protein>
<dbReference type="InterPro" id="IPR050388">
    <property type="entry name" value="ABC_Ni/Peptide_Import"/>
</dbReference>
<dbReference type="STRING" id="1851544.ODI_03965"/>
<dbReference type="AlphaFoldDB" id="A0A1C3K7H9"/>
<keyword evidence="4" id="KW-1003">Cell membrane</keyword>
<evidence type="ECO:0000313" key="9">
    <source>
        <dbReference type="EMBL" id="SBT27378.1"/>
    </source>
</evidence>
<dbReference type="InterPro" id="IPR003593">
    <property type="entry name" value="AAA+_ATPase"/>
</dbReference>
<gene>
    <name evidence="9" type="ORF">ODI_03965</name>
    <name evidence="10" type="ORF">ODI_R2459</name>
</gene>
<dbReference type="EMBL" id="LT907988">
    <property type="protein sequence ID" value="SOE50025.1"/>
    <property type="molecule type" value="Genomic_DNA"/>
</dbReference>
<dbReference type="NCBIfam" id="NF008453">
    <property type="entry name" value="PRK11308.1"/>
    <property type="match status" value="2"/>
</dbReference>
<name>A0A1C3K7H9_9BURK</name>